<evidence type="ECO:0000256" key="1">
    <source>
        <dbReference type="SAM" id="SignalP"/>
    </source>
</evidence>
<evidence type="ECO:0008006" key="3">
    <source>
        <dbReference type="Google" id="ProtNLM"/>
    </source>
</evidence>
<feature type="signal peptide" evidence="1">
    <location>
        <begin position="1"/>
        <end position="17"/>
    </location>
</feature>
<evidence type="ECO:0000313" key="2">
    <source>
        <dbReference type="EMBL" id="JAV83175.1"/>
    </source>
</evidence>
<reference evidence="2" key="1">
    <citation type="journal article" date="2016" name="Sci. Rep.">
        <title>Molecular characterization of firefly nuptial gifts: a multi-omics approach sheds light on postcopulatory sexual selection.</title>
        <authorList>
            <person name="Al-Wathiqui N."/>
            <person name="Fallon T.R."/>
            <person name="South A."/>
            <person name="Weng J.K."/>
            <person name="Lewis S.M."/>
        </authorList>
    </citation>
    <scope>NUCLEOTIDE SEQUENCE</scope>
</reference>
<accession>A0A1Y1MFS2</accession>
<sequence>MFSASLLICLFPIIVLGDSGPTDFYPEDLCSAQGGQCIKLDECSVPVDDIYLNLCPEQQAEGAECCHGVSTKEYRCKRFGGDCVADGRPCPDHLQKPQATDCLKGTFCCIFI</sequence>
<keyword evidence="1" id="KW-0732">Signal</keyword>
<feature type="chain" id="PRO_5012937358" description="WAP domain-containing protein" evidence="1">
    <location>
        <begin position="18"/>
        <end position="112"/>
    </location>
</feature>
<dbReference type="AlphaFoldDB" id="A0A1Y1MFS2"/>
<name>A0A1Y1MFS2_PHOPY</name>
<organism evidence="2">
    <name type="scientific">Photinus pyralis</name>
    <name type="common">Common eastern firefly</name>
    <name type="synonym">Lampyris pyralis</name>
    <dbReference type="NCBI Taxonomy" id="7054"/>
    <lineage>
        <taxon>Eukaryota</taxon>
        <taxon>Metazoa</taxon>
        <taxon>Ecdysozoa</taxon>
        <taxon>Arthropoda</taxon>
        <taxon>Hexapoda</taxon>
        <taxon>Insecta</taxon>
        <taxon>Pterygota</taxon>
        <taxon>Neoptera</taxon>
        <taxon>Endopterygota</taxon>
        <taxon>Coleoptera</taxon>
        <taxon>Polyphaga</taxon>
        <taxon>Elateriformia</taxon>
        <taxon>Elateroidea</taxon>
        <taxon>Lampyridae</taxon>
        <taxon>Lampyrinae</taxon>
        <taxon>Photinus</taxon>
    </lineage>
</organism>
<proteinExistence type="predicted"/>
<dbReference type="EMBL" id="GEZM01035564">
    <property type="protein sequence ID" value="JAV83175.1"/>
    <property type="molecule type" value="Transcribed_RNA"/>
</dbReference>
<protein>
    <recommendedName>
        <fullName evidence="3">WAP domain-containing protein</fullName>
    </recommendedName>
</protein>